<name>D2VPA7_NAEGR</name>
<keyword evidence="4" id="KW-1185">Reference proteome</keyword>
<keyword evidence="1" id="KW-0175">Coiled coil</keyword>
<evidence type="ECO:0000313" key="4">
    <source>
        <dbReference type="Proteomes" id="UP000006671"/>
    </source>
</evidence>
<proteinExistence type="predicted"/>
<dbReference type="RefSeq" id="XP_002674068.1">
    <property type="nucleotide sequence ID" value="XM_002674022.1"/>
</dbReference>
<protein>
    <submittedName>
        <fullName evidence="3">Predicted protein</fullName>
    </submittedName>
</protein>
<dbReference type="OMA" id="YEQMHEL"/>
<dbReference type="AlphaFoldDB" id="D2VPA7"/>
<dbReference type="Proteomes" id="UP000006671">
    <property type="component" value="Unassembled WGS sequence"/>
</dbReference>
<reference evidence="3 4" key="1">
    <citation type="journal article" date="2010" name="Cell">
        <title>The genome of Naegleria gruberi illuminates early eukaryotic versatility.</title>
        <authorList>
            <person name="Fritz-Laylin L.K."/>
            <person name="Prochnik S.E."/>
            <person name="Ginger M.L."/>
            <person name="Dacks J.B."/>
            <person name="Carpenter M.L."/>
            <person name="Field M.C."/>
            <person name="Kuo A."/>
            <person name="Paredez A."/>
            <person name="Chapman J."/>
            <person name="Pham J."/>
            <person name="Shu S."/>
            <person name="Neupane R."/>
            <person name="Cipriano M."/>
            <person name="Mancuso J."/>
            <person name="Tu H."/>
            <person name="Salamov A."/>
            <person name="Lindquist E."/>
            <person name="Shapiro H."/>
            <person name="Lucas S."/>
            <person name="Grigoriev I.V."/>
            <person name="Cande W.Z."/>
            <person name="Fulton C."/>
            <person name="Rokhsar D.S."/>
            <person name="Dawson S.C."/>
        </authorList>
    </citation>
    <scope>NUCLEOTIDE SEQUENCE [LARGE SCALE GENOMIC DNA]</scope>
    <source>
        <strain evidence="3 4">NEG-M</strain>
    </source>
</reference>
<dbReference type="EMBL" id="GG738886">
    <property type="protein sequence ID" value="EFC41324.1"/>
    <property type="molecule type" value="Genomic_DNA"/>
</dbReference>
<dbReference type="InParanoid" id="D2VPA7"/>
<dbReference type="KEGG" id="ngr:NAEGRDRAFT_70788"/>
<dbReference type="VEuPathDB" id="AmoebaDB:NAEGRDRAFT_70788"/>
<evidence type="ECO:0000256" key="2">
    <source>
        <dbReference type="SAM" id="MobiDB-lite"/>
    </source>
</evidence>
<evidence type="ECO:0000313" key="3">
    <source>
        <dbReference type="EMBL" id="EFC41324.1"/>
    </source>
</evidence>
<sequence length="287" mass="33604">MMQQHQECNAQYKSISRSIEQTTNQVNVHLRNLDRLKKKMVSEEKKNAINLLKSMRIETGGAEIPFSKPRKRGITSKFSNGVGLKSEDLADEYLVPLKQRYPETGYDFEVKDIEDIKDFDKDSKYYEQMHELIHSPRNTIPDIIDEKKKRREEEERKKKEEQEEAMRLERKNKLKTKLIASKKLIMLSSLSFKRTSSQLEHKAQEKPVEEEDEFEKTRAELFGSKPKKVETQKTPPTEKKASSLLKMLGIPEGEDSRDSSPTNEKSQRKPQVSFSAMMERRYSNKKM</sequence>
<dbReference type="OrthoDB" id="10559688at2759"/>
<feature type="compositionally biased region" description="Basic and acidic residues" evidence="2">
    <location>
        <begin position="278"/>
        <end position="287"/>
    </location>
</feature>
<organism evidence="4">
    <name type="scientific">Naegleria gruberi</name>
    <name type="common">Amoeba</name>
    <dbReference type="NCBI Taxonomy" id="5762"/>
    <lineage>
        <taxon>Eukaryota</taxon>
        <taxon>Discoba</taxon>
        <taxon>Heterolobosea</taxon>
        <taxon>Tetramitia</taxon>
        <taxon>Eutetramitia</taxon>
        <taxon>Vahlkampfiidae</taxon>
        <taxon>Naegleria</taxon>
    </lineage>
</organism>
<dbReference type="GeneID" id="8850732"/>
<feature type="coiled-coil region" evidence="1">
    <location>
        <begin position="19"/>
        <end position="46"/>
    </location>
</feature>
<feature type="compositionally biased region" description="Polar residues" evidence="2">
    <location>
        <begin position="259"/>
        <end position="274"/>
    </location>
</feature>
<evidence type="ECO:0000256" key="1">
    <source>
        <dbReference type="SAM" id="Coils"/>
    </source>
</evidence>
<gene>
    <name evidence="3" type="ORF">NAEGRDRAFT_70788</name>
</gene>
<feature type="compositionally biased region" description="Basic and acidic residues" evidence="2">
    <location>
        <begin position="227"/>
        <end position="241"/>
    </location>
</feature>
<feature type="region of interest" description="Disordered" evidence="2">
    <location>
        <begin position="194"/>
        <end position="287"/>
    </location>
</feature>
<accession>D2VPA7</accession>
<feature type="region of interest" description="Disordered" evidence="2">
    <location>
        <begin position="149"/>
        <end position="168"/>
    </location>
</feature>